<evidence type="ECO:0000256" key="2">
    <source>
        <dbReference type="ARBA" id="ARBA00012528"/>
    </source>
</evidence>
<evidence type="ECO:0000313" key="6">
    <source>
        <dbReference type="Proteomes" id="UP000196573"/>
    </source>
</evidence>
<reference evidence="5 6" key="1">
    <citation type="submission" date="2017-03" db="EMBL/GenBank/DDBJ databases">
        <authorList>
            <person name="Afonso C.L."/>
            <person name="Miller P.J."/>
            <person name="Scott M.A."/>
            <person name="Spackman E."/>
            <person name="Goraichik I."/>
            <person name="Dimitrov K.M."/>
            <person name="Suarez D.L."/>
            <person name="Swayne D.E."/>
        </authorList>
    </citation>
    <scope>NUCLEOTIDE SEQUENCE [LARGE SCALE GENOMIC DNA]</scope>
    <source>
        <strain evidence="5">SB41UT1</strain>
    </source>
</reference>
<dbReference type="Pfam" id="PF01590">
    <property type="entry name" value="GAF"/>
    <property type="match status" value="1"/>
</dbReference>
<evidence type="ECO:0000259" key="4">
    <source>
        <dbReference type="PROSITE" id="PS50887"/>
    </source>
</evidence>
<keyword evidence="6" id="KW-1185">Reference proteome</keyword>
<dbReference type="InterPro" id="IPR029787">
    <property type="entry name" value="Nucleotide_cyclase"/>
</dbReference>
<feature type="domain" description="GGDEF" evidence="4">
    <location>
        <begin position="551"/>
        <end position="690"/>
    </location>
</feature>
<dbReference type="PROSITE" id="PS50887">
    <property type="entry name" value="GGDEF"/>
    <property type="match status" value="1"/>
</dbReference>
<name>A0A1X7APJ8_9GAMM</name>
<dbReference type="InterPro" id="IPR029016">
    <property type="entry name" value="GAF-like_dom_sf"/>
</dbReference>
<dbReference type="EMBL" id="FWPT01000010">
    <property type="protein sequence ID" value="SMA50028.1"/>
    <property type="molecule type" value="Genomic_DNA"/>
</dbReference>
<dbReference type="EC" id="2.7.7.65" evidence="2"/>
<dbReference type="SMART" id="SM00267">
    <property type="entry name" value="GGDEF"/>
    <property type="match status" value="1"/>
</dbReference>
<proteinExistence type="predicted"/>
<comment type="catalytic activity">
    <reaction evidence="3">
        <text>2 GTP = 3',3'-c-di-GMP + 2 diphosphate</text>
        <dbReference type="Rhea" id="RHEA:24898"/>
        <dbReference type="ChEBI" id="CHEBI:33019"/>
        <dbReference type="ChEBI" id="CHEBI:37565"/>
        <dbReference type="ChEBI" id="CHEBI:58805"/>
        <dbReference type="EC" id="2.7.7.65"/>
    </reaction>
</comment>
<dbReference type="Gene3D" id="3.30.70.270">
    <property type="match status" value="1"/>
</dbReference>
<dbReference type="SMART" id="SM00028">
    <property type="entry name" value="TPR"/>
    <property type="match status" value="3"/>
</dbReference>
<dbReference type="SUPFAM" id="SSF55073">
    <property type="entry name" value="Nucleotide cyclase"/>
    <property type="match status" value="1"/>
</dbReference>
<evidence type="ECO:0000256" key="3">
    <source>
        <dbReference type="ARBA" id="ARBA00034247"/>
    </source>
</evidence>
<dbReference type="InterPro" id="IPR043128">
    <property type="entry name" value="Rev_trsase/Diguanyl_cyclase"/>
</dbReference>
<dbReference type="GO" id="GO:0052621">
    <property type="term" value="F:diguanylate cyclase activity"/>
    <property type="evidence" value="ECO:0007669"/>
    <property type="project" value="UniProtKB-EC"/>
</dbReference>
<evidence type="ECO:0000313" key="5">
    <source>
        <dbReference type="EMBL" id="SMA50028.1"/>
    </source>
</evidence>
<dbReference type="PANTHER" id="PTHR45138:SF9">
    <property type="entry name" value="DIGUANYLATE CYCLASE DGCM-RELATED"/>
    <property type="match status" value="1"/>
</dbReference>
<dbReference type="InterPro" id="IPR011990">
    <property type="entry name" value="TPR-like_helical_dom_sf"/>
</dbReference>
<accession>A0A1X7APJ8</accession>
<comment type="cofactor">
    <cofactor evidence="1">
        <name>Mg(2+)</name>
        <dbReference type="ChEBI" id="CHEBI:18420"/>
    </cofactor>
</comment>
<protein>
    <recommendedName>
        <fullName evidence="2">diguanylate cyclase</fullName>
        <ecNumber evidence="2">2.7.7.65</ecNumber>
    </recommendedName>
</protein>
<dbReference type="CDD" id="cd01949">
    <property type="entry name" value="GGDEF"/>
    <property type="match status" value="1"/>
</dbReference>
<sequence length="705" mass="79620">MDGFQFVETRIGEMAARYDYSLSPAIVAFMDGLRDDRAGTLSRAAEHFLICTRLCTGEEKRLGLHAHIMLGAIYGELGDNFKAYHHFSQVLEHSSELDPAPLASLYVNLSHLFLGLRRYEDVVRFGRQAITISTELQSHYGLVIGLINTGLALAHLGNTEEGYIMVKRALTAAETHQLDRFLGLTHSYNAMVLAMHRPDQIHQTEFHYQKAVELMASMTSNYDSLDNLLRYADFLLKNNRASEVKDMWDDLNRLVVGFGSVELDHRLIKIEIALLRRENQSRLLLEALDRYLASLECEYDASCKREGDLLIRQVSKLEEYQADLISMQVHNNLDAITEIGQLISTADNLGSVMTKVLDKVGLIFPTHEFGIGLYDASTQELDYRYFITRDGFMPAITVQCDKVVNFGSYVINTGQTVHLSNVSAEVMQGYYRKFADLQQSPFHYEAKNFGPQETQSMLLTPVRLGNEVLGILSVQAIEQDQYQQHHRQLFERLASLIAIALKNLRQKEELQKNYARLEHVSRTDPLTQLFNRHHLKTVVRQVVNTAASDQQPVTVILIDIDYYKGYNDHLGHYAGDQALVAVANTIKVTFGDEGDYVFRYGGDELLVISKGSKLTHVRRKLKSLKSTIKALNLVHPLSQCSDRVTLSVGATYCSEIHNDTALFNQAFEEADQRLYQVKDQGRNGFMIGSLGDAPIVRAFDGHVAV</sequence>
<dbReference type="Gene3D" id="1.25.40.10">
    <property type="entry name" value="Tetratricopeptide repeat domain"/>
    <property type="match status" value="1"/>
</dbReference>
<dbReference type="SUPFAM" id="SSF48452">
    <property type="entry name" value="TPR-like"/>
    <property type="match status" value="1"/>
</dbReference>
<organism evidence="5 6">
    <name type="scientific">Parendozoicomonas haliclonae</name>
    <dbReference type="NCBI Taxonomy" id="1960125"/>
    <lineage>
        <taxon>Bacteria</taxon>
        <taxon>Pseudomonadati</taxon>
        <taxon>Pseudomonadota</taxon>
        <taxon>Gammaproteobacteria</taxon>
        <taxon>Oceanospirillales</taxon>
        <taxon>Endozoicomonadaceae</taxon>
        <taxon>Parendozoicomonas</taxon>
    </lineage>
</organism>
<dbReference type="InterPro" id="IPR003018">
    <property type="entry name" value="GAF"/>
</dbReference>
<dbReference type="InterPro" id="IPR019734">
    <property type="entry name" value="TPR_rpt"/>
</dbReference>
<dbReference type="SUPFAM" id="SSF55781">
    <property type="entry name" value="GAF domain-like"/>
    <property type="match status" value="1"/>
</dbReference>
<dbReference type="NCBIfam" id="TIGR00254">
    <property type="entry name" value="GGDEF"/>
    <property type="match status" value="1"/>
</dbReference>
<dbReference type="Proteomes" id="UP000196573">
    <property type="component" value="Unassembled WGS sequence"/>
</dbReference>
<dbReference type="SMART" id="SM00065">
    <property type="entry name" value="GAF"/>
    <property type="match status" value="1"/>
</dbReference>
<dbReference type="InterPro" id="IPR000160">
    <property type="entry name" value="GGDEF_dom"/>
</dbReference>
<gene>
    <name evidence="5" type="primary">cph2_6</name>
    <name evidence="5" type="ORF">EHSB41UT_03819</name>
</gene>
<dbReference type="Gene3D" id="3.30.450.40">
    <property type="match status" value="1"/>
</dbReference>
<dbReference type="PANTHER" id="PTHR45138">
    <property type="entry name" value="REGULATORY COMPONENTS OF SENSORY TRANSDUCTION SYSTEM"/>
    <property type="match status" value="1"/>
</dbReference>
<dbReference type="AlphaFoldDB" id="A0A1X7APJ8"/>
<evidence type="ECO:0000256" key="1">
    <source>
        <dbReference type="ARBA" id="ARBA00001946"/>
    </source>
</evidence>
<dbReference type="Pfam" id="PF00990">
    <property type="entry name" value="GGDEF"/>
    <property type="match status" value="1"/>
</dbReference>
<dbReference type="FunFam" id="3.30.70.270:FF:000001">
    <property type="entry name" value="Diguanylate cyclase domain protein"/>
    <property type="match status" value="1"/>
</dbReference>
<dbReference type="InterPro" id="IPR050469">
    <property type="entry name" value="Diguanylate_Cyclase"/>
</dbReference>